<feature type="transmembrane region" description="Helical" evidence="6">
    <location>
        <begin position="500"/>
        <end position="521"/>
    </location>
</feature>
<keyword evidence="4 6" id="KW-1133">Transmembrane helix</keyword>
<dbReference type="PANTHER" id="PTHR30619:SF1">
    <property type="entry name" value="RECOMBINATION PROTEIN 2"/>
    <property type="match status" value="1"/>
</dbReference>
<name>A0A662DKG2_UNCAE</name>
<dbReference type="NCBIfam" id="TIGR00360">
    <property type="entry name" value="ComEC_N-term"/>
    <property type="match status" value="1"/>
</dbReference>
<dbReference type="InterPro" id="IPR025405">
    <property type="entry name" value="DUF4131"/>
</dbReference>
<feature type="domain" description="ComEC/Rec2-related protein" evidence="7">
    <location>
        <begin position="245"/>
        <end position="510"/>
    </location>
</feature>
<keyword evidence="2" id="KW-1003">Cell membrane</keyword>
<reference evidence="9 10" key="1">
    <citation type="submission" date="2018-06" db="EMBL/GenBank/DDBJ databases">
        <title>Extensive metabolic versatility and redundancy in microbially diverse, dynamic hydrothermal sediments.</title>
        <authorList>
            <person name="Dombrowski N."/>
            <person name="Teske A."/>
            <person name="Baker B.J."/>
        </authorList>
    </citation>
    <scope>NUCLEOTIDE SEQUENCE [LARGE SCALE GENOMIC DNA]</scope>
    <source>
        <strain evidence="9">B3_G15</strain>
    </source>
</reference>
<dbReference type="Proteomes" id="UP000280417">
    <property type="component" value="Unassembled WGS sequence"/>
</dbReference>
<feature type="transmembrane region" description="Helical" evidence="6">
    <location>
        <begin position="297"/>
        <end position="312"/>
    </location>
</feature>
<dbReference type="Pfam" id="PF13567">
    <property type="entry name" value="DUF4131"/>
    <property type="match status" value="1"/>
</dbReference>
<dbReference type="Pfam" id="PF03772">
    <property type="entry name" value="Competence"/>
    <property type="match status" value="1"/>
</dbReference>
<feature type="transmembrane region" description="Helical" evidence="6">
    <location>
        <begin position="265"/>
        <end position="285"/>
    </location>
</feature>
<gene>
    <name evidence="9" type="ORF">DRJ04_00490</name>
</gene>
<dbReference type="GO" id="GO:0005886">
    <property type="term" value="C:plasma membrane"/>
    <property type="evidence" value="ECO:0007669"/>
    <property type="project" value="UniProtKB-SubCell"/>
</dbReference>
<feature type="transmembrane region" description="Helical" evidence="6">
    <location>
        <begin position="395"/>
        <end position="415"/>
    </location>
</feature>
<organism evidence="9 10">
    <name type="scientific">Aerophobetes bacterium</name>
    <dbReference type="NCBI Taxonomy" id="2030807"/>
    <lineage>
        <taxon>Bacteria</taxon>
        <taxon>Candidatus Aerophobota</taxon>
    </lineage>
</organism>
<evidence type="ECO:0000256" key="6">
    <source>
        <dbReference type="SAM" id="Phobius"/>
    </source>
</evidence>
<feature type="transmembrane region" description="Helical" evidence="6">
    <location>
        <begin position="365"/>
        <end position="383"/>
    </location>
</feature>
<dbReference type="AlphaFoldDB" id="A0A662DKG2"/>
<evidence type="ECO:0000256" key="4">
    <source>
        <dbReference type="ARBA" id="ARBA00022989"/>
    </source>
</evidence>
<evidence type="ECO:0000313" key="9">
    <source>
        <dbReference type="EMBL" id="RLE15378.1"/>
    </source>
</evidence>
<keyword evidence="3 6" id="KW-0812">Transmembrane</keyword>
<evidence type="ECO:0000313" key="10">
    <source>
        <dbReference type="Proteomes" id="UP000280417"/>
    </source>
</evidence>
<dbReference type="PANTHER" id="PTHR30619">
    <property type="entry name" value="DNA INTERNALIZATION/COMPETENCE PROTEIN COMEC/REC2"/>
    <property type="match status" value="1"/>
</dbReference>
<sequence>MWFKKPIVGVVIFFITGILAGRYLFFSPSFVLPFYLTEVALLTFAFFAYLREKGKLSIPFIFGGIFLAGTLHFYTSYFPSPEDIVKCAPSRSSVWITGRIINSPRLREDGRKRITFIMQPFWIEQATRDGLISATFSEKQIKKKVEGKVWVTSFFPRRYYGYGDVVRIRGKLVIPRAAQKKGDFDWQRYLSYQGIWTEVTTGKVEVLEKGTGNPLLPLVFSSKNWLEEKIDKNLPPFYSSILKAILLGEREGLPSRILESFRRTGTAHVLVVSGLHVGLLLFIVFTVVRVSGFSSKIAYGVALPIVIYYAFLSGLRPPIVRATLMATVGIICYFLDRDVPLMIILCLAALIILLVNPLSLFTVSFQLSFLAVGGIVYLVPYLEKKLKRLPGLLRKPFSVSLAAQLSLLPLFAFYFEQFPLIGVVANLIIVPLVTLILGLGFLSLTLATFTLRVAQLAFNTSWLALKGLLFIVNFLSFFWAPRLAQFLCPRVSSPSVVILFLYYALLIMLPVSPFLSFRLFARSPVRD</sequence>
<dbReference type="InterPro" id="IPR052159">
    <property type="entry name" value="Competence_DNA_uptake"/>
</dbReference>
<keyword evidence="5 6" id="KW-0472">Membrane</keyword>
<protein>
    <recommendedName>
        <fullName evidence="11">ComEC family competence protein</fullName>
    </recommendedName>
</protein>
<feature type="transmembrane region" description="Helical" evidence="6">
    <location>
        <begin position="342"/>
        <end position="359"/>
    </location>
</feature>
<feature type="transmembrane region" description="Helical" evidence="6">
    <location>
        <begin position="463"/>
        <end position="480"/>
    </location>
</feature>
<evidence type="ECO:0000256" key="1">
    <source>
        <dbReference type="ARBA" id="ARBA00004651"/>
    </source>
</evidence>
<proteinExistence type="predicted"/>
<evidence type="ECO:0000256" key="5">
    <source>
        <dbReference type="ARBA" id="ARBA00023136"/>
    </source>
</evidence>
<feature type="domain" description="DUF4131" evidence="8">
    <location>
        <begin position="40"/>
        <end position="205"/>
    </location>
</feature>
<evidence type="ECO:0000256" key="2">
    <source>
        <dbReference type="ARBA" id="ARBA00022475"/>
    </source>
</evidence>
<comment type="caution">
    <text evidence="9">The sequence shown here is derived from an EMBL/GenBank/DDBJ whole genome shotgun (WGS) entry which is preliminary data.</text>
</comment>
<evidence type="ECO:0000259" key="7">
    <source>
        <dbReference type="Pfam" id="PF03772"/>
    </source>
</evidence>
<evidence type="ECO:0000256" key="3">
    <source>
        <dbReference type="ARBA" id="ARBA00022692"/>
    </source>
</evidence>
<dbReference type="EMBL" id="QMQA01000006">
    <property type="protein sequence ID" value="RLE15378.1"/>
    <property type="molecule type" value="Genomic_DNA"/>
</dbReference>
<dbReference type="InterPro" id="IPR004477">
    <property type="entry name" value="ComEC_N"/>
</dbReference>
<feature type="transmembrane region" description="Helical" evidence="6">
    <location>
        <begin position="427"/>
        <end position="451"/>
    </location>
</feature>
<accession>A0A662DKG2</accession>
<comment type="subcellular location">
    <subcellularLocation>
        <location evidence="1">Cell membrane</location>
        <topology evidence="1">Multi-pass membrane protein</topology>
    </subcellularLocation>
</comment>
<feature type="transmembrane region" description="Helical" evidence="6">
    <location>
        <begin position="57"/>
        <end position="77"/>
    </location>
</feature>
<evidence type="ECO:0008006" key="11">
    <source>
        <dbReference type="Google" id="ProtNLM"/>
    </source>
</evidence>
<evidence type="ECO:0000259" key="8">
    <source>
        <dbReference type="Pfam" id="PF13567"/>
    </source>
</evidence>
<feature type="transmembrane region" description="Helical" evidence="6">
    <location>
        <begin position="7"/>
        <end position="26"/>
    </location>
</feature>